<dbReference type="RefSeq" id="XP_009218145.1">
    <property type="nucleotide sequence ID" value="XM_009219881.1"/>
</dbReference>
<dbReference type="AlphaFoldDB" id="J3NLG1"/>
<evidence type="ECO:0000313" key="4">
    <source>
        <dbReference type="EMBL" id="EJT82136.1"/>
    </source>
</evidence>
<keyword evidence="6" id="KW-1185">Reference proteome</keyword>
<reference evidence="5" key="4">
    <citation type="journal article" date="2015" name="G3 (Bethesda)">
        <title>Genome sequences of three phytopathogenic species of the Magnaporthaceae family of fungi.</title>
        <authorList>
            <person name="Okagaki L.H."/>
            <person name="Nunes C.C."/>
            <person name="Sailsbery J."/>
            <person name="Clay B."/>
            <person name="Brown D."/>
            <person name="John T."/>
            <person name="Oh Y."/>
            <person name="Young N."/>
            <person name="Fitzgerald M."/>
            <person name="Haas B.J."/>
            <person name="Zeng Q."/>
            <person name="Young S."/>
            <person name="Adiconis X."/>
            <person name="Fan L."/>
            <person name="Levin J.Z."/>
            <person name="Mitchell T.K."/>
            <person name="Okubara P.A."/>
            <person name="Farman M.L."/>
            <person name="Kohn L.M."/>
            <person name="Birren B."/>
            <person name="Ma L.-J."/>
            <person name="Dean R.A."/>
        </authorList>
    </citation>
    <scope>NUCLEOTIDE SEQUENCE</scope>
    <source>
        <strain evidence="5">R3-111a-1</strain>
    </source>
</reference>
<evidence type="ECO:0000313" key="6">
    <source>
        <dbReference type="Proteomes" id="UP000006039"/>
    </source>
</evidence>
<organism evidence="4">
    <name type="scientific">Gaeumannomyces tritici (strain R3-111a-1)</name>
    <name type="common">Wheat and barley take-all root rot fungus</name>
    <name type="synonym">Gaeumannomyces graminis var. tritici</name>
    <dbReference type="NCBI Taxonomy" id="644352"/>
    <lineage>
        <taxon>Eukaryota</taxon>
        <taxon>Fungi</taxon>
        <taxon>Dikarya</taxon>
        <taxon>Ascomycota</taxon>
        <taxon>Pezizomycotina</taxon>
        <taxon>Sordariomycetes</taxon>
        <taxon>Sordariomycetidae</taxon>
        <taxon>Magnaporthales</taxon>
        <taxon>Magnaporthaceae</taxon>
        <taxon>Gaeumannomyces</taxon>
    </lineage>
</organism>
<evidence type="ECO:0000256" key="2">
    <source>
        <dbReference type="SAM" id="Phobius"/>
    </source>
</evidence>
<reference evidence="4" key="3">
    <citation type="submission" date="2010-09" db="EMBL/GenBank/DDBJ databases">
        <title>Annotation of Gaeumannomyces graminis var. tritici R3-111a-1.</title>
        <authorList>
            <consortium name="The Broad Institute Genome Sequencing Platform"/>
            <person name="Ma L.-J."/>
            <person name="Dead R."/>
            <person name="Young S.K."/>
            <person name="Zeng Q."/>
            <person name="Gargeya S."/>
            <person name="Fitzgerald M."/>
            <person name="Haas B."/>
            <person name="Abouelleil A."/>
            <person name="Alvarado L."/>
            <person name="Arachchi H.M."/>
            <person name="Berlin A."/>
            <person name="Brown A."/>
            <person name="Chapman S.B."/>
            <person name="Chen Z."/>
            <person name="Dunbar C."/>
            <person name="Freedman E."/>
            <person name="Gearin G."/>
            <person name="Gellesch M."/>
            <person name="Goldberg J."/>
            <person name="Griggs A."/>
            <person name="Gujja S."/>
            <person name="Heiman D."/>
            <person name="Howarth C."/>
            <person name="Larson L."/>
            <person name="Lui A."/>
            <person name="MacDonald P.J.P."/>
            <person name="Mehta T."/>
            <person name="Montmayeur A."/>
            <person name="Murphy C."/>
            <person name="Neiman D."/>
            <person name="Pearson M."/>
            <person name="Priest M."/>
            <person name="Roberts A."/>
            <person name="Saif S."/>
            <person name="Shea T."/>
            <person name="Shenoy N."/>
            <person name="Sisk P."/>
            <person name="Stolte C."/>
            <person name="Sykes S."/>
            <person name="Yandava C."/>
            <person name="Wortman J."/>
            <person name="Nusbaum C."/>
            <person name="Birren B."/>
        </authorList>
    </citation>
    <scope>NUCLEOTIDE SEQUENCE</scope>
    <source>
        <strain evidence="4">R3-111a-1</strain>
    </source>
</reference>
<dbReference type="VEuPathDB" id="FungiDB:GGTG_02110"/>
<name>J3NLG1_GAET3</name>
<gene>
    <name evidence="5" type="primary">20342568</name>
    <name evidence="4" type="ORF">GGTG_02110</name>
</gene>
<accession>J3NLG1</accession>
<sequence length="718" mass="79000">MSNLSEPGPRTPSEPQLKLPTDPDGWQKEGGDTLLEAPRTPGTRFWEAEDVSPMETSELPCVGEDDSPVEYSHMPNAMHSGTATPTWARTRSNKTGTEIEDNVKPFERALEACGRYPLSAAFVEPQSIAQRLQAEIRRGHLNDIGPRILRDSAQDIVMWETHPEADTENPGKSFTRFQKYSISSAGELDTHLQRPGATPESNSVPITRVILLASEERKGVLPCGREMLNKLLTYFQVDHSFIESIRSFENAPGFARLSSAPFWCRSTALAPARQPAPPGSQCRPGGDISMSFTLHTIRPDDYGQWPIERRAVYGLLDFETGRSTRLVVSDNDWKARIGCSVRERIQKMLDSHPLAAIGSDLGEETVAEPFEAFLEHYLFFITWCEENWRDFMAAVDTEVDQILERATGIKDSAYVKQARESDPPAVPSPPISPMAVRQPQRHGLGQGLNRGGRNRKDPRVKSQGTVSLGPEAATLGKADIFPRDTRGMGQGLQQLPGKTDVTKQELEENKHQEEALKSLCHEDLQALHANAATVHAAKEAVICNIDVIVRATALLLDTDWRVFKDAGRKSGPNQRNGLDKLLQLAAQSQYHLEMMGGRLGHLGSKIVHGAQRYEGLLHHRMRLSNDRMLQEISLTLAGSLGRGGLTTECAKEAGDGEAASSSASTLDSRPQADDKGVTLALIACAAVFVSVLGVLLILQTLVAAPIWFCSLLFGWVFR</sequence>
<dbReference type="EnsemblFungi" id="EJT82136">
    <property type="protein sequence ID" value="EJT82136"/>
    <property type="gene ID" value="GGTG_02110"/>
</dbReference>
<feature type="region of interest" description="Disordered" evidence="1">
    <location>
        <begin position="414"/>
        <end position="477"/>
    </location>
</feature>
<evidence type="ECO:0000256" key="1">
    <source>
        <dbReference type="SAM" id="MobiDB-lite"/>
    </source>
</evidence>
<keyword evidence="2" id="KW-1133">Transmembrane helix</keyword>
<keyword evidence="2" id="KW-0812">Transmembrane</keyword>
<dbReference type="Pfam" id="PF26616">
    <property type="entry name" value="CorA-like"/>
    <property type="match status" value="1"/>
</dbReference>
<reference evidence="5" key="5">
    <citation type="submission" date="2018-04" db="UniProtKB">
        <authorList>
            <consortium name="EnsemblFungi"/>
        </authorList>
    </citation>
    <scope>IDENTIFICATION</scope>
    <source>
        <strain evidence="5">R3-111a-1</strain>
    </source>
</reference>
<protein>
    <recommendedName>
        <fullName evidence="3">CorA-like transporter domain-containing protein</fullName>
    </recommendedName>
</protein>
<dbReference type="InterPro" id="IPR058257">
    <property type="entry name" value="CorA-like_dom"/>
</dbReference>
<dbReference type="Proteomes" id="UP000006039">
    <property type="component" value="Unassembled WGS sequence"/>
</dbReference>
<keyword evidence="2" id="KW-0472">Membrane</keyword>
<feature type="region of interest" description="Disordered" evidence="1">
    <location>
        <begin position="1"/>
        <end position="43"/>
    </location>
</feature>
<dbReference type="GeneID" id="20342568"/>
<evidence type="ECO:0000259" key="3">
    <source>
        <dbReference type="Pfam" id="PF26616"/>
    </source>
</evidence>
<evidence type="ECO:0000313" key="5">
    <source>
        <dbReference type="EnsemblFungi" id="EJT82136"/>
    </source>
</evidence>
<dbReference type="eggNOG" id="ENOG502RMYV">
    <property type="taxonomic scope" value="Eukaryota"/>
</dbReference>
<dbReference type="EMBL" id="GL385395">
    <property type="protein sequence ID" value="EJT82136.1"/>
    <property type="molecule type" value="Genomic_DNA"/>
</dbReference>
<dbReference type="OrthoDB" id="10481542at2759"/>
<feature type="transmembrane region" description="Helical" evidence="2">
    <location>
        <begin position="680"/>
        <end position="713"/>
    </location>
</feature>
<reference evidence="6" key="1">
    <citation type="submission" date="2010-07" db="EMBL/GenBank/DDBJ databases">
        <title>The genome sequence of Gaeumannomyces graminis var. tritici strain R3-111a-1.</title>
        <authorList>
            <consortium name="The Broad Institute Genome Sequencing Platform"/>
            <person name="Ma L.-J."/>
            <person name="Dead R."/>
            <person name="Young S."/>
            <person name="Zeng Q."/>
            <person name="Koehrsen M."/>
            <person name="Alvarado L."/>
            <person name="Berlin A."/>
            <person name="Chapman S.B."/>
            <person name="Chen Z."/>
            <person name="Freedman E."/>
            <person name="Gellesch M."/>
            <person name="Goldberg J."/>
            <person name="Griggs A."/>
            <person name="Gujja S."/>
            <person name="Heilman E.R."/>
            <person name="Heiman D."/>
            <person name="Hepburn T."/>
            <person name="Howarth C."/>
            <person name="Jen D."/>
            <person name="Larson L."/>
            <person name="Mehta T."/>
            <person name="Neiman D."/>
            <person name="Pearson M."/>
            <person name="Roberts A."/>
            <person name="Saif S."/>
            <person name="Shea T."/>
            <person name="Shenoy N."/>
            <person name="Sisk P."/>
            <person name="Stolte C."/>
            <person name="Sykes S."/>
            <person name="Walk T."/>
            <person name="White J."/>
            <person name="Yandava C."/>
            <person name="Haas B."/>
            <person name="Nusbaum C."/>
            <person name="Birren B."/>
        </authorList>
    </citation>
    <scope>NUCLEOTIDE SEQUENCE [LARGE SCALE GENOMIC DNA]</scope>
    <source>
        <strain evidence="6">R3-111a-1</strain>
    </source>
</reference>
<proteinExistence type="predicted"/>
<dbReference type="HOGENOM" id="CLU_395376_0_0_1"/>
<reference evidence="4" key="2">
    <citation type="submission" date="2010-07" db="EMBL/GenBank/DDBJ databases">
        <authorList>
            <consortium name="The Broad Institute Genome Sequencing Platform"/>
            <consortium name="Broad Institute Genome Sequencing Center for Infectious Disease"/>
            <person name="Ma L.-J."/>
            <person name="Dead R."/>
            <person name="Young S."/>
            <person name="Zeng Q."/>
            <person name="Koehrsen M."/>
            <person name="Alvarado L."/>
            <person name="Berlin A."/>
            <person name="Chapman S.B."/>
            <person name="Chen Z."/>
            <person name="Freedman E."/>
            <person name="Gellesch M."/>
            <person name="Goldberg J."/>
            <person name="Griggs A."/>
            <person name="Gujja S."/>
            <person name="Heilman E.R."/>
            <person name="Heiman D."/>
            <person name="Hepburn T."/>
            <person name="Howarth C."/>
            <person name="Jen D."/>
            <person name="Larson L."/>
            <person name="Mehta T."/>
            <person name="Neiman D."/>
            <person name="Pearson M."/>
            <person name="Roberts A."/>
            <person name="Saif S."/>
            <person name="Shea T."/>
            <person name="Shenoy N."/>
            <person name="Sisk P."/>
            <person name="Stolte C."/>
            <person name="Sykes S."/>
            <person name="Walk T."/>
            <person name="White J."/>
            <person name="Yandava C."/>
            <person name="Haas B."/>
            <person name="Nusbaum C."/>
            <person name="Birren B."/>
        </authorList>
    </citation>
    <scope>NUCLEOTIDE SEQUENCE</scope>
    <source>
        <strain evidence="4">R3-111a-1</strain>
    </source>
</reference>
<feature type="domain" description="CorA-like transporter" evidence="3">
    <location>
        <begin position="113"/>
        <end position="406"/>
    </location>
</feature>